<dbReference type="OrthoDB" id="9792542at2"/>
<feature type="domain" description="Pyridoxamine 5'-phosphate oxidase N-terminal" evidence="1">
    <location>
        <begin position="3"/>
        <end position="88"/>
    </location>
</feature>
<evidence type="ECO:0000259" key="1">
    <source>
        <dbReference type="Pfam" id="PF01243"/>
    </source>
</evidence>
<gene>
    <name evidence="2" type="ORF">CLPUN_15990</name>
</gene>
<dbReference type="RefSeq" id="WP_077846776.1">
    <property type="nucleotide sequence ID" value="NZ_LZZM01000099.1"/>
</dbReference>
<dbReference type="Proteomes" id="UP000190890">
    <property type="component" value="Unassembled WGS sequence"/>
</dbReference>
<organism evidence="2 3">
    <name type="scientific">Clostridium puniceum</name>
    <dbReference type="NCBI Taxonomy" id="29367"/>
    <lineage>
        <taxon>Bacteria</taxon>
        <taxon>Bacillati</taxon>
        <taxon>Bacillota</taxon>
        <taxon>Clostridia</taxon>
        <taxon>Eubacteriales</taxon>
        <taxon>Clostridiaceae</taxon>
        <taxon>Clostridium</taxon>
    </lineage>
</organism>
<protein>
    <submittedName>
        <fullName evidence="2">Pyridoxamine 5'-phosphate oxidase</fullName>
    </submittedName>
</protein>
<accession>A0A1S8TPI7</accession>
<dbReference type="Gene3D" id="2.30.110.10">
    <property type="entry name" value="Electron Transport, Fmn-binding Protein, Chain A"/>
    <property type="match status" value="1"/>
</dbReference>
<sequence length="134" mass="15344">MDKIINFLEKNNVGIVATSENNKPHGRPQHIHLIRDGKFYFTTANVKKAYTQLKENPYIQFIVTTPDFITVRMSGKIQFTNDLNEKQLVIDNAPLVKKGYKTADNPIFEVFYLQHGEASYSNLLSGEPSKTFTF</sequence>
<evidence type="ECO:0000313" key="2">
    <source>
        <dbReference type="EMBL" id="OOM79651.1"/>
    </source>
</evidence>
<name>A0A1S8TPI7_9CLOT</name>
<dbReference type="Pfam" id="PF01243">
    <property type="entry name" value="PNPOx_N"/>
    <property type="match status" value="1"/>
</dbReference>
<dbReference type="InterPro" id="IPR011576">
    <property type="entry name" value="Pyridox_Oxase_N"/>
</dbReference>
<comment type="caution">
    <text evidence="2">The sequence shown here is derived from an EMBL/GenBank/DDBJ whole genome shotgun (WGS) entry which is preliminary data.</text>
</comment>
<reference evidence="2 3" key="1">
    <citation type="submission" date="2016-05" db="EMBL/GenBank/DDBJ databases">
        <title>Microbial solvent formation.</title>
        <authorList>
            <person name="Poehlein A."/>
            <person name="Montoya Solano J.D."/>
            <person name="Flitsch S."/>
            <person name="Krabben P."/>
            <person name="Duerre P."/>
            <person name="Daniel R."/>
        </authorList>
    </citation>
    <scope>NUCLEOTIDE SEQUENCE [LARGE SCALE GENOMIC DNA]</scope>
    <source>
        <strain evidence="2 3">DSM 2619</strain>
    </source>
</reference>
<dbReference type="EMBL" id="LZZM01000099">
    <property type="protein sequence ID" value="OOM79651.1"/>
    <property type="molecule type" value="Genomic_DNA"/>
</dbReference>
<dbReference type="AlphaFoldDB" id="A0A1S8TPI7"/>
<evidence type="ECO:0000313" key="3">
    <source>
        <dbReference type="Proteomes" id="UP000190890"/>
    </source>
</evidence>
<keyword evidence="3" id="KW-1185">Reference proteome</keyword>
<dbReference type="InterPro" id="IPR012349">
    <property type="entry name" value="Split_barrel_FMN-bd"/>
</dbReference>
<dbReference type="SUPFAM" id="SSF50475">
    <property type="entry name" value="FMN-binding split barrel"/>
    <property type="match status" value="1"/>
</dbReference>
<proteinExistence type="predicted"/>